<keyword evidence="3 5" id="KW-1133">Transmembrane helix</keyword>
<feature type="transmembrane region" description="Helical" evidence="5">
    <location>
        <begin position="361"/>
        <end position="383"/>
    </location>
</feature>
<dbReference type="OrthoDB" id="421226at2759"/>
<evidence type="ECO:0000313" key="7">
    <source>
        <dbReference type="EMBL" id="CDW81599.1"/>
    </source>
</evidence>
<dbReference type="SUPFAM" id="SSF81324">
    <property type="entry name" value="Voltage-gated potassium channels"/>
    <property type="match status" value="1"/>
</dbReference>
<dbReference type="InParanoid" id="A0A078AH78"/>
<evidence type="ECO:0000256" key="1">
    <source>
        <dbReference type="ARBA" id="ARBA00004141"/>
    </source>
</evidence>
<reference evidence="7 8" key="1">
    <citation type="submission" date="2014-06" db="EMBL/GenBank/DDBJ databases">
        <authorList>
            <person name="Swart Estienne"/>
        </authorList>
    </citation>
    <scope>NUCLEOTIDE SEQUENCE [LARGE SCALE GENOMIC DNA]</scope>
    <source>
        <strain evidence="7 8">130c</strain>
    </source>
</reference>
<protein>
    <submittedName>
        <fullName evidence="7">Cation channel family protein</fullName>
    </submittedName>
</protein>
<dbReference type="PANTHER" id="PTHR47823:SF9">
    <property type="entry name" value="CHROMOSOME UNDETERMINED SCAFFOLD_10, WHOLE GENOME SHOTGUN SEQUENCE"/>
    <property type="match status" value="1"/>
</dbReference>
<evidence type="ECO:0000313" key="8">
    <source>
        <dbReference type="Proteomes" id="UP000039865"/>
    </source>
</evidence>
<feature type="transmembrane region" description="Helical" evidence="5">
    <location>
        <begin position="174"/>
        <end position="194"/>
    </location>
</feature>
<feature type="transmembrane region" description="Helical" evidence="5">
    <location>
        <begin position="395"/>
        <end position="416"/>
    </location>
</feature>
<dbReference type="OMA" id="CHITACI"/>
<comment type="subcellular location">
    <subcellularLocation>
        <location evidence="1">Membrane</location>
        <topology evidence="1">Multi-pass membrane protein</topology>
    </subcellularLocation>
</comment>
<dbReference type="PRINTS" id="PR01463">
    <property type="entry name" value="EAGCHANLFMLY"/>
</dbReference>
<dbReference type="Proteomes" id="UP000039865">
    <property type="component" value="Unassembled WGS sequence"/>
</dbReference>
<keyword evidence="2 5" id="KW-0812">Transmembrane</keyword>
<keyword evidence="4 5" id="KW-0472">Membrane</keyword>
<dbReference type="Pfam" id="PF00520">
    <property type="entry name" value="Ion_trans"/>
    <property type="match status" value="1"/>
</dbReference>
<dbReference type="FunFam" id="1.10.287.70:FF:000123">
    <property type="entry name" value="Potassium channel KAT3"/>
    <property type="match status" value="1"/>
</dbReference>
<name>A0A078AH78_STYLE</name>
<dbReference type="InterPro" id="IPR005821">
    <property type="entry name" value="Ion_trans_dom"/>
</dbReference>
<dbReference type="PANTHER" id="PTHR47823">
    <property type="entry name" value="ION_TRANS DOMAIN-CONTAINING PROTEIN"/>
    <property type="match status" value="1"/>
</dbReference>
<dbReference type="AlphaFoldDB" id="A0A078AH78"/>
<dbReference type="InterPro" id="IPR003938">
    <property type="entry name" value="K_chnl_volt-dep_EAG/ELK/ERG"/>
</dbReference>
<evidence type="ECO:0000256" key="5">
    <source>
        <dbReference type="SAM" id="Phobius"/>
    </source>
</evidence>
<dbReference type="EMBL" id="CCKQ01010097">
    <property type="protein sequence ID" value="CDW81599.1"/>
    <property type="molecule type" value="Genomic_DNA"/>
</dbReference>
<dbReference type="GO" id="GO:0016020">
    <property type="term" value="C:membrane"/>
    <property type="evidence" value="ECO:0007669"/>
    <property type="project" value="UniProtKB-SubCell"/>
</dbReference>
<organism evidence="7 8">
    <name type="scientific">Stylonychia lemnae</name>
    <name type="common">Ciliate</name>
    <dbReference type="NCBI Taxonomy" id="5949"/>
    <lineage>
        <taxon>Eukaryota</taxon>
        <taxon>Sar</taxon>
        <taxon>Alveolata</taxon>
        <taxon>Ciliophora</taxon>
        <taxon>Intramacronucleata</taxon>
        <taxon>Spirotrichea</taxon>
        <taxon>Stichotrichia</taxon>
        <taxon>Sporadotrichida</taxon>
        <taxon>Oxytrichidae</taxon>
        <taxon>Stylonychinae</taxon>
        <taxon>Stylonychia</taxon>
    </lineage>
</organism>
<evidence type="ECO:0000256" key="4">
    <source>
        <dbReference type="ARBA" id="ARBA00023136"/>
    </source>
</evidence>
<feature type="transmembrane region" description="Helical" evidence="5">
    <location>
        <begin position="317"/>
        <end position="338"/>
    </location>
</feature>
<evidence type="ECO:0000259" key="6">
    <source>
        <dbReference type="Pfam" id="PF00520"/>
    </source>
</evidence>
<proteinExistence type="predicted"/>
<keyword evidence="8" id="KW-1185">Reference proteome</keyword>
<gene>
    <name evidence="7" type="primary">Contig19565.g20744</name>
    <name evidence="7" type="ORF">STYLEM_10620</name>
</gene>
<accession>A0A078AH78</accession>
<evidence type="ECO:0000256" key="3">
    <source>
        <dbReference type="ARBA" id="ARBA00022989"/>
    </source>
</evidence>
<feature type="transmembrane region" description="Helical" evidence="5">
    <location>
        <begin position="206"/>
        <end position="225"/>
    </location>
</feature>
<sequence length="629" mass="74632">MDEQRKYEELQKPLREIMDNNIKKNFLKPISLKDIDQLDQIENSKGQSNSYFENQCNEIKHNLRQAIVGRFHRQNTKVYSNSNRDMNSSFSRTLKRGIYNVLNSIKAKFSKTQETDFDPNTPQLIDMDVSQQNGEEQQGEKLLSNFSKEETSEKKVIQPYVIQPEGNFKTKWDILITLMLLYTCIQSPYSIAFFETNDYKWIIPNAILDFIFFIDIFINFSTAFYDKEFEKIEDRSKIARNYVTSWFTIDFLSIIPFDYIYSTGSYNRLARVIRIGKIYKIVKMTRLIRMLKIVKQKSQFVKYLNQFLQIGAGFERLLFLLVIFLVMCHITACIWIFIGKFDEGSKINWIFVNNFQDYDNYTLYITSFYFTVTTIVTVGYGDIHAYSIGEKYMSIFLMIIGVIAFSYVTGALSNIISNYDASQAKFKEKISTLNRLRGKYEIQQDLYDEINKSINHFHSKSYHDIVFFLEDGEAGFVIQRFFNIVYIKVQQGNHFGHLDLVFDTEVMNIHTQIKFKKKTQRSKEIYDLDKMKLEFPEVFDDLFSDCVQRFGSFLKLKIDAIKQMENENFVNQKPTMLKMMYNMLKSHPSQMILYKTHKFKTIYTYLNRRQMLQLIKIKKLDNIKEVYKI</sequence>
<dbReference type="Gene3D" id="1.10.287.70">
    <property type="match status" value="1"/>
</dbReference>
<dbReference type="GO" id="GO:0005249">
    <property type="term" value="F:voltage-gated potassium channel activity"/>
    <property type="evidence" value="ECO:0007669"/>
    <property type="project" value="InterPro"/>
</dbReference>
<evidence type="ECO:0000256" key="2">
    <source>
        <dbReference type="ARBA" id="ARBA00022692"/>
    </source>
</evidence>
<feature type="domain" description="Ion transport" evidence="6">
    <location>
        <begin position="172"/>
        <end position="421"/>
    </location>
</feature>